<sequence>MCSAIWDAGLQPIPELVLSPGSEWSEEDVERLVDAVKDTCGGLDPVSIVFTNGETADSEEEEESNEEEEEEDSTPALSYLLLFQSELRLLDLSALMLEVEE</sequence>
<feature type="compositionally biased region" description="Acidic residues" evidence="1">
    <location>
        <begin position="56"/>
        <end position="73"/>
    </location>
</feature>
<keyword evidence="3" id="KW-1185">Reference proteome</keyword>
<feature type="region of interest" description="Disordered" evidence="1">
    <location>
        <begin position="50"/>
        <end position="75"/>
    </location>
</feature>
<reference evidence="2" key="1">
    <citation type="submission" date="2023-06" db="EMBL/GenBank/DDBJ databases">
        <title>Survivors Of The Sea: Transcriptome response of Skeletonema marinoi to long-term dormancy.</title>
        <authorList>
            <person name="Pinder M.I.M."/>
            <person name="Kourtchenko O."/>
            <person name="Robertson E.K."/>
            <person name="Larsson T."/>
            <person name="Maumus F."/>
            <person name="Osuna-Cruz C.M."/>
            <person name="Vancaester E."/>
            <person name="Stenow R."/>
            <person name="Vandepoele K."/>
            <person name="Ploug H."/>
            <person name="Bruchert V."/>
            <person name="Godhe A."/>
            <person name="Topel M."/>
        </authorList>
    </citation>
    <scope>NUCLEOTIDE SEQUENCE</scope>
    <source>
        <strain evidence="2">R05AC</strain>
    </source>
</reference>
<gene>
    <name evidence="2" type="ORF">QTG54_012690</name>
</gene>
<dbReference type="Proteomes" id="UP001224775">
    <property type="component" value="Unassembled WGS sequence"/>
</dbReference>
<accession>A0AAD8Y029</accession>
<proteinExistence type="predicted"/>
<dbReference type="EMBL" id="JATAAI010000028">
    <property type="protein sequence ID" value="KAK1736668.1"/>
    <property type="molecule type" value="Genomic_DNA"/>
</dbReference>
<organism evidence="2 3">
    <name type="scientific">Skeletonema marinoi</name>
    <dbReference type="NCBI Taxonomy" id="267567"/>
    <lineage>
        <taxon>Eukaryota</taxon>
        <taxon>Sar</taxon>
        <taxon>Stramenopiles</taxon>
        <taxon>Ochrophyta</taxon>
        <taxon>Bacillariophyta</taxon>
        <taxon>Coscinodiscophyceae</taxon>
        <taxon>Thalassiosirophycidae</taxon>
        <taxon>Thalassiosirales</taxon>
        <taxon>Skeletonemataceae</taxon>
        <taxon>Skeletonema</taxon>
        <taxon>Skeletonema marinoi-dohrnii complex</taxon>
    </lineage>
</organism>
<protein>
    <submittedName>
        <fullName evidence="2">Uncharacterized protein</fullName>
    </submittedName>
</protein>
<evidence type="ECO:0000313" key="3">
    <source>
        <dbReference type="Proteomes" id="UP001224775"/>
    </source>
</evidence>
<evidence type="ECO:0000313" key="2">
    <source>
        <dbReference type="EMBL" id="KAK1736668.1"/>
    </source>
</evidence>
<name>A0AAD8Y029_9STRA</name>
<evidence type="ECO:0000256" key="1">
    <source>
        <dbReference type="SAM" id="MobiDB-lite"/>
    </source>
</evidence>
<comment type="caution">
    <text evidence="2">The sequence shown here is derived from an EMBL/GenBank/DDBJ whole genome shotgun (WGS) entry which is preliminary data.</text>
</comment>
<dbReference type="AlphaFoldDB" id="A0AAD8Y029"/>